<dbReference type="SUPFAM" id="SSF51430">
    <property type="entry name" value="NAD(P)-linked oxidoreductase"/>
    <property type="match status" value="1"/>
</dbReference>
<organism evidence="3 4">
    <name type="scientific">Fistulifera solaris</name>
    <name type="common">Oleaginous diatom</name>
    <dbReference type="NCBI Taxonomy" id="1519565"/>
    <lineage>
        <taxon>Eukaryota</taxon>
        <taxon>Sar</taxon>
        <taxon>Stramenopiles</taxon>
        <taxon>Ochrophyta</taxon>
        <taxon>Bacillariophyta</taxon>
        <taxon>Bacillariophyceae</taxon>
        <taxon>Bacillariophycidae</taxon>
        <taxon>Naviculales</taxon>
        <taxon>Naviculaceae</taxon>
        <taxon>Fistulifera</taxon>
    </lineage>
</organism>
<dbReference type="PANTHER" id="PTHR43312">
    <property type="entry name" value="D-THREO-ALDOSE 1-DEHYDROGENASE"/>
    <property type="match status" value="1"/>
</dbReference>
<comment type="caution">
    <text evidence="3">The sequence shown here is derived from an EMBL/GenBank/DDBJ whole genome shotgun (WGS) entry which is preliminary data.</text>
</comment>
<proteinExistence type="predicted"/>
<dbReference type="Gene3D" id="3.20.20.100">
    <property type="entry name" value="NADP-dependent oxidoreductase domain"/>
    <property type="match status" value="1"/>
</dbReference>
<dbReference type="AlphaFoldDB" id="A0A1Z5JHJ5"/>
<gene>
    <name evidence="3" type="ORF">FisN_36Lh022</name>
</gene>
<dbReference type="InterPro" id="IPR036812">
    <property type="entry name" value="NAD(P)_OxRdtase_dom_sf"/>
</dbReference>
<feature type="region of interest" description="Disordered" evidence="1">
    <location>
        <begin position="577"/>
        <end position="631"/>
    </location>
</feature>
<feature type="domain" description="NADP-dependent oxidoreductase" evidence="2">
    <location>
        <begin position="105"/>
        <end position="350"/>
    </location>
</feature>
<name>A0A1Z5JHJ5_FISSO</name>
<protein>
    <recommendedName>
        <fullName evidence="2">NADP-dependent oxidoreductase domain-containing protein</fullName>
    </recommendedName>
</protein>
<dbReference type="EMBL" id="BDSP01000067">
    <property type="protein sequence ID" value="GAX13470.1"/>
    <property type="molecule type" value="Genomic_DNA"/>
</dbReference>
<reference evidence="3 4" key="1">
    <citation type="journal article" date="2015" name="Plant Cell">
        <title>Oil accumulation by the oleaginous diatom Fistulifera solaris as revealed by the genome and transcriptome.</title>
        <authorList>
            <person name="Tanaka T."/>
            <person name="Maeda Y."/>
            <person name="Veluchamy A."/>
            <person name="Tanaka M."/>
            <person name="Abida H."/>
            <person name="Marechal E."/>
            <person name="Bowler C."/>
            <person name="Muto M."/>
            <person name="Sunaga Y."/>
            <person name="Tanaka M."/>
            <person name="Yoshino T."/>
            <person name="Taniguchi T."/>
            <person name="Fukuda Y."/>
            <person name="Nemoto M."/>
            <person name="Matsumoto M."/>
            <person name="Wong P.S."/>
            <person name="Aburatani S."/>
            <person name="Fujibuchi W."/>
        </authorList>
    </citation>
    <scope>NUCLEOTIDE SEQUENCE [LARGE SCALE GENOMIC DNA]</scope>
    <source>
        <strain evidence="3 4">JPCC DA0580</strain>
    </source>
</reference>
<dbReference type="OrthoDB" id="37537at2759"/>
<dbReference type="PANTHER" id="PTHR43312:SF2">
    <property type="entry name" value="OXIDOREDUCTASE"/>
    <property type="match status" value="1"/>
</dbReference>
<feature type="region of interest" description="Disordered" evidence="1">
    <location>
        <begin position="239"/>
        <end position="259"/>
    </location>
</feature>
<sequence length="631" mass="71594">MSEGTYTSSARVACRTFPDSDIEAALHFCQQHEQLCPFMGTSNDRLVKMGRSMRSLLDLLEGEPLELSLERLVQESQLLVNDSISLQVPRVRFGKTDLQMPIVTLGCMRFQQEWGPRITNMNMVGSDCQDNLVEILKLAILKYGMIHIETARGYGSSELQLGCALKQLFLTTDIKREDLIIQVKVRPMKSVIEFRETIGESFQNLQIDYCDLFSLHGFNYEEQMKWVFGEEKMTVVSQTEKKNAEGNDEDEAKDASTQEADETCMSVLTEYMEAGKIKHLGFTTHGPTELICRLVAKDVFSYANIHYHYFGSYTATGGPDGKGNDLAVKMMQERGMGIFIISPFDKGGALYKPSKKLRSLTLPDMEPINFGMNWIWNHDKLADSNAQLHTFTIGAGRPSDLDNAAVAAYLHKTRPDDIVAKTKAVVERLNRAKNDALGKDFADHWWKGLPKAYQCKSLIEHNQIVWIYTVIKAYGMLEFGKMRYASFESNSSKWNATSSAEENIEKNIGKDPWGFVPGLALDPKRDYADELVGVPEENKLRVRQAQECVIKWCSKDPPVIEPKKSWPNIRRMSNMLSRKPKANPSQAGENGENGDGTSEVFIEEDFTIKPDWETSYDMRPWPDYPDQPKRE</sequence>
<evidence type="ECO:0000256" key="1">
    <source>
        <dbReference type="SAM" id="MobiDB-lite"/>
    </source>
</evidence>
<evidence type="ECO:0000313" key="4">
    <source>
        <dbReference type="Proteomes" id="UP000198406"/>
    </source>
</evidence>
<dbReference type="InParanoid" id="A0A1Z5JHJ5"/>
<dbReference type="InterPro" id="IPR053135">
    <property type="entry name" value="AKR2_Oxidoreductase"/>
</dbReference>
<dbReference type="Proteomes" id="UP000198406">
    <property type="component" value="Unassembled WGS sequence"/>
</dbReference>
<keyword evidence="4" id="KW-1185">Reference proteome</keyword>
<dbReference type="Pfam" id="PF00248">
    <property type="entry name" value="Aldo_ket_red"/>
    <property type="match status" value="1"/>
</dbReference>
<evidence type="ECO:0000313" key="3">
    <source>
        <dbReference type="EMBL" id="GAX13470.1"/>
    </source>
</evidence>
<accession>A0A1Z5JHJ5</accession>
<dbReference type="InterPro" id="IPR023210">
    <property type="entry name" value="NADP_OxRdtase_dom"/>
</dbReference>
<evidence type="ECO:0000259" key="2">
    <source>
        <dbReference type="Pfam" id="PF00248"/>
    </source>
</evidence>